<dbReference type="InterPro" id="IPR039425">
    <property type="entry name" value="RNA_pol_sigma-70-like"/>
</dbReference>
<comment type="similarity">
    <text evidence="1">Belongs to the sigma-70 factor family. ECF subfamily.</text>
</comment>
<dbReference type="InterPro" id="IPR014327">
    <property type="entry name" value="RNA_pol_sigma70_bacteroid"/>
</dbReference>
<evidence type="ECO:0000256" key="3">
    <source>
        <dbReference type="ARBA" id="ARBA00023082"/>
    </source>
</evidence>
<dbReference type="Gene3D" id="1.10.10.10">
    <property type="entry name" value="Winged helix-like DNA-binding domain superfamily/Winged helix DNA-binding domain"/>
    <property type="match status" value="1"/>
</dbReference>
<dbReference type="STRING" id="310297.BHV76_02480"/>
<keyword evidence="3" id="KW-0731">Sigma factor</keyword>
<name>A0A3E4WKW3_9BACT</name>
<dbReference type="Pfam" id="PF08281">
    <property type="entry name" value="Sigma70_r4_2"/>
    <property type="match status" value="1"/>
</dbReference>
<dbReference type="NCBIfam" id="TIGR02937">
    <property type="entry name" value="sigma70-ECF"/>
    <property type="match status" value="1"/>
</dbReference>
<dbReference type="EMBL" id="QRHQ01000002">
    <property type="protein sequence ID" value="RHF92992.1"/>
    <property type="molecule type" value="Genomic_DNA"/>
</dbReference>
<evidence type="ECO:0000313" key="9">
    <source>
        <dbReference type="EMBL" id="RHF92992.1"/>
    </source>
</evidence>
<sequence length="187" mass="21329">MIMRADRKDIFKSRFQEHYSRLCRIAYGYVSDQDDAEDIVQELFISVWNKRLDDMPEKEFAAYMTTSVRNSCVSFLRKRKEDTVSIDDHPASASCMPDETPEEGKTLQDILDSALETLPSRCKDVFLLAKLQGLKYREIAEKLEVSEKTVENQMTKAIKLLRAYVAAHGALLVTVAAIILSIIINCE</sequence>
<dbReference type="GO" id="GO:0016987">
    <property type="term" value="F:sigma factor activity"/>
    <property type="evidence" value="ECO:0007669"/>
    <property type="project" value="UniProtKB-KW"/>
</dbReference>
<comment type="caution">
    <text evidence="8">The sequence shown here is derived from an EMBL/GenBank/DDBJ whole genome shotgun (WGS) entry which is preliminary data.</text>
</comment>
<dbReference type="EMBL" id="QSTF01000002">
    <property type="protein sequence ID" value="RGM42853.1"/>
    <property type="molecule type" value="Genomic_DNA"/>
</dbReference>
<dbReference type="InterPro" id="IPR013324">
    <property type="entry name" value="RNA_pol_sigma_r3/r4-like"/>
</dbReference>
<gene>
    <name evidence="9" type="ORF">DW653_02180</name>
    <name evidence="8" type="ORF">DXC17_01025</name>
</gene>
<dbReference type="PANTHER" id="PTHR43133:SF46">
    <property type="entry name" value="RNA POLYMERASE SIGMA-70 FACTOR ECF SUBFAMILY"/>
    <property type="match status" value="1"/>
</dbReference>
<dbReference type="GO" id="GO:0006352">
    <property type="term" value="P:DNA-templated transcription initiation"/>
    <property type="evidence" value="ECO:0007669"/>
    <property type="project" value="InterPro"/>
</dbReference>
<dbReference type="GO" id="GO:0003677">
    <property type="term" value="F:DNA binding"/>
    <property type="evidence" value="ECO:0007669"/>
    <property type="project" value="InterPro"/>
</dbReference>
<dbReference type="InterPro" id="IPR036388">
    <property type="entry name" value="WH-like_DNA-bd_sf"/>
</dbReference>
<evidence type="ECO:0000256" key="2">
    <source>
        <dbReference type="ARBA" id="ARBA00023015"/>
    </source>
</evidence>
<dbReference type="InterPro" id="IPR007627">
    <property type="entry name" value="RNA_pol_sigma70_r2"/>
</dbReference>
<evidence type="ECO:0000256" key="4">
    <source>
        <dbReference type="ARBA" id="ARBA00023163"/>
    </source>
</evidence>
<protein>
    <submittedName>
        <fullName evidence="8">RNA polymerase sigma-70 factor</fullName>
    </submittedName>
</protein>
<feature type="domain" description="RNA polymerase sigma-70 region 2" evidence="6">
    <location>
        <begin position="15"/>
        <end position="80"/>
    </location>
</feature>
<feature type="transmembrane region" description="Helical" evidence="5">
    <location>
        <begin position="163"/>
        <end position="184"/>
    </location>
</feature>
<proteinExistence type="inferred from homology"/>
<evidence type="ECO:0000256" key="1">
    <source>
        <dbReference type="ARBA" id="ARBA00010641"/>
    </source>
</evidence>
<keyword evidence="5" id="KW-0472">Membrane</keyword>
<evidence type="ECO:0000313" key="8">
    <source>
        <dbReference type="EMBL" id="RGM42853.1"/>
    </source>
</evidence>
<dbReference type="Pfam" id="PF04542">
    <property type="entry name" value="Sigma70_r2"/>
    <property type="match status" value="1"/>
</dbReference>
<keyword evidence="2" id="KW-0805">Transcription regulation</keyword>
<dbReference type="AlphaFoldDB" id="A0A3E4WKW3"/>
<evidence type="ECO:0000313" key="10">
    <source>
        <dbReference type="Proteomes" id="UP000260780"/>
    </source>
</evidence>
<dbReference type="CDD" id="cd06171">
    <property type="entry name" value="Sigma70_r4"/>
    <property type="match status" value="1"/>
</dbReference>
<dbReference type="SUPFAM" id="SSF88946">
    <property type="entry name" value="Sigma2 domain of RNA polymerase sigma factors"/>
    <property type="match status" value="1"/>
</dbReference>
<dbReference type="Proteomes" id="UP000283485">
    <property type="component" value="Unassembled WGS sequence"/>
</dbReference>
<organism evidence="8 10">
    <name type="scientific">Phocaeicola plebeius</name>
    <dbReference type="NCBI Taxonomy" id="310297"/>
    <lineage>
        <taxon>Bacteria</taxon>
        <taxon>Pseudomonadati</taxon>
        <taxon>Bacteroidota</taxon>
        <taxon>Bacteroidia</taxon>
        <taxon>Bacteroidales</taxon>
        <taxon>Bacteroidaceae</taxon>
        <taxon>Phocaeicola</taxon>
    </lineage>
</organism>
<evidence type="ECO:0000259" key="7">
    <source>
        <dbReference type="Pfam" id="PF08281"/>
    </source>
</evidence>
<evidence type="ECO:0000256" key="5">
    <source>
        <dbReference type="SAM" id="Phobius"/>
    </source>
</evidence>
<dbReference type="InterPro" id="IPR013325">
    <property type="entry name" value="RNA_pol_sigma_r2"/>
</dbReference>
<dbReference type="Gene3D" id="1.10.1740.10">
    <property type="match status" value="1"/>
</dbReference>
<dbReference type="SUPFAM" id="SSF88659">
    <property type="entry name" value="Sigma3 and sigma4 domains of RNA polymerase sigma factors"/>
    <property type="match status" value="1"/>
</dbReference>
<dbReference type="NCBIfam" id="TIGR02985">
    <property type="entry name" value="Sig70_bacteroi1"/>
    <property type="match status" value="1"/>
</dbReference>
<dbReference type="InterPro" id="IPR014284">
    <property type="entry name" value="RNA_pol_sigma-70_dom"/>
</dbReference>
<dbReference type="Proteomes" id="UP000260780">
    <property type="component" value="Unassembled WGS sequence"/>
</dbReference>
<evidence type="ECO:0000259" key="6">
    <source>
        <dbReference type="Pfam" id="PF04542"/>
    </source>
</evidence>
<evidence type="ECO:0000313" key="11">
    <source>
        <dbReference type="Proteomes" id="UP000283485"/>
    </source>
</evidence>
<accession>A0A3E4WKW3</accession>
<keyword evidence="4" id="KW-0804">Transcription</keyword>
<keyword evidence="5" id="KW-0812">Transmembrane</keyword>
<dbReference type="InterPro" id="IPR013249">
    <property type="entry name" value="RNA_pol_sigma70_r4_t2"/>
</dbReference>
<keyword evidence="5" id="KW-1133">Transmembrane helix</keyword>
<feature type="domain" description="RNA polymerase sigma factor 70 region 4 type 2" evidence="7">
    <location>
        <begin position="109"/>
        <end position="161"/>
    </location>
</feature>
<dbReference type="PANTHER" id="PTHR43133">
    <property type="entry name" value="RNA POLYMERASE ECF-TYPE SIGMA FACTO"/>
    <property type="match status" value="1"/>
</dbReference>
<reference evidence="10 11" key="1">
    <citation type="submission" date="2018-08" db="EMBL/GenBank/DDBJ databases">
        <title>A genome reference for cultivated species of the human gut microbiota.</title>
        <authorList>
            <person name="Zou Y."/>
            <person name="Xue W."/>
            <person name="Luo G."/>
        </authorList>
    </citation>
    <scope>NUCLEOTIDE SEQUENCE [LARGE SCALE GENOMIC DNA]</scope>
    <source>
        <strain evidence="9 11">AM23-23</strain>
        <strain evidence="8 10">OM08-14</strain>
    </source>
</reference>